<name>A0A8S5RF98_9VIRU</name>
<reference evidence="1" key="1">
    <citation type="journal article" date="2021" name="Proc. Natl. Acad. Sci. U.S.A.">
        <title>A Catalog of Tens of Thousands of Viruses from Human Metagenomes Reveals Hidden Associations with Chronic Diseases.</title>
        <authorList>
            <person name="Tisza M.J."/>
            <person name="Buck C.B."/>
        </authorList>
    </citation>
    <scope>NUCLEOTIDE SEQUENCE</scope>
    <source>
        <strain evidence="1">Ctqq75</strain>
    </source>
</reference>
<accession>A0A8S5RF98</accession>
<proteinExistence type="predicted"/>
<organism evidence="1">
    <name type="scientific">virus sp. ctqq75</name>
    <dbReference type="NCBI Taxonomy" id="2827999"/>
    <lineage>
        <taxon>Viruses</taxon>
    </lineage>
</organism>
<evidence type="ECO:0000313" key="1">
    <source>
        <dbReference type="EMBL" id="DAE29660.1"/>
    </source>
</evidence>
<dbReference type="EMBL" id="BK059096">
    <property type="protein sequence ID" value="DAE29660.1"/>
    <property type="molecule type" value="Genomic_DNA"/>
</dbReference>
<protein>
    <submittedName>
        <fullName evidence="1">Uncharacterized protein</fullName>
    </submittedName>
</protein>
<sequence length="51" mass="5429">MAKKKQKTVNISCPKCGHPLLSLGDLVEPAKVTIQCPCGYTLKTKDITGGN</sequence>